<dbReference type="GO" id="GO:0016301">
    <property type="term" value="F:kinase activity"/>
    <property type="evidence" value="ECO:0007669"/>
    <property type="project" value="UniProtKB-KW"/>
</dbReference>
<dbReference type="Pfam" id="PF00480">
    <property type="entry name" value="ROK"/>
    <property type="match status" value="1"/>
</dbReference>
<dbReference type="AlphaFoldDB" id="A0A2T6C8I6"/>
<protein>
    <submittedName>
        <fullName evidence="5">Glucokinase-like ROK family protein</fullName>
    </submittedName>
</protein>
<dbReference type="Gene3D" id="1.10.10.10">
    <property type="entry name" value="Winged helix-like DNA-binding domain superfamily/Winged helix DNA-binding domain"/>
    <property type="match status" value="1"/>
</dbReference>
<organism evidence="5 6">
    <name type="scientific">Melghirimyces profundicolus</name>
    <dbReference type="NCBI Taxonomy" id="1242148"/>
    <lineage>
        <taxon>Bacteria</taxon>
        <taxon>Bacillati</taxon>
        <taxon>Bacillota</taxon>
        <taxon>Bacilli</taxon>
        <taxon>Bacillales</taxon>
        <taxon>Thermoactinomycetaceae</taxon>
        <taxon>Melghirimyces</taxon>
    </lineage>
</organism>
<keyword evidence="3" id="KW-0859">Xylose metabolism</keyword>
<dbReference type="CDD" id="cd24076">
    <property type="entry name" value="ASKHA_ATPase_ROK_BsXylR-like"/>
    <property type="match status" value="1"/>
</dbReference>
<dbReference type="Pfam" id="PF13412">
    <property type="entry name" value="HTH_24"/>
    <property type="match status" value="1"/>
</dbReference>
<comment type="function">
    <text evidence="1">Transcriptional repressor of xylose-utilizing enzymes.</text>
</comment>
<sequence>MRKQSVSGTPREMKRMNQRLILQTIRRKQPISRTEISEMTSISRTTVSQLIDEMMEEGVVRETGRGSSPTQGGRKPVFLSIDDDSGFVCGLDIGGSSITFVVCNLSGKVVSKEVVSTPVSLGLESLFRLIERFLDNAPVPVERLIGLGVGAPGITRFHDGVVLSAPSLGWTDLPLKEEMEDRFNLPVYVENDVNMAALGECWLGAGKGKRHVVMITVGTGIGCGLILNGDLYRGSRWASGEIGFMVTDSHAVEHWDDPVFSGFGYMESKAGGPAIARQYLRGLKDTDGTLVSNAKDIFDLWRKGDETAGAVIWEANKHLAAGIVNVVVLFDPEVVILGGGLMKSQDLLLPQILKTVKRFAPIQPEIRISQLGDDAGALGAGALVLKEHDCPYQGVL</sequence>
<dbReference type="InterPro" id="IPR036388">
    <property type="entry name" value="WH-like_DNA-bd_sf"/>
</dbReference>
<accession>A0A2T6C8I6</accession>
<keyword evidence="5" id="KW-0418">Kinase</keyword>
<dbReference type="Proteomes" id="UP000244240">
    <property type="component" value="Unassembled WGS sequence"/>
</dbReference>
<dbReference type="Gene3D" id="3.30.420.40">
    <property type="match status" value="2"/>
</dbReference>
<dbReference type="GO" id="GO:0003677">
    <property type="term" value="F:DNA binding"/>
    <property type="evidence" value="ECO:0007669"/>
    <property type="project" value="UniProtKB-KW"/>
</dbReference>
<reference evidence="5 6" key="1">
    <citation type="submission" date="2018-04" db="EMBL/GenBank/DDBJ databases">
        <title>Genomic Encyclopedia of Archaeal and Bacterial Type Strains, Phase II (KMG-II): from individual species to whole genera.</title>
        <authorList>
            <person name="Goeker M."/>
        </authorList>
    </citation>
    <scope>NUCLEOTIDE SEQUENCE [LARGE SCALE GENOMIC DNA]</scope>
    <source>
        <strain evidence="5 6">DSM 45787</strain>
    </source>
</reference>
<evidence type="ECO:0000256" key="3">
    <source>
        <dbReference type="ARBA" id="ARBA00022629"/>
    </source>
</evidence>
<keyword evidence="6" id="KW-1185">Reference proteome</keyword>
<keyword evidence="4" id="KW-0238">DNA-binding</keyword>
<evidence type="ECO:0000313" key="6">
    <source>
        <dbReference type="Proteomes" id="UP000244240"/>
    </source>
</evidence>
<dbReference type="SUPFAM" id="SSF53067">
    <property type="entry name" value="Actin-like ATPase domain"/>
    <property type="match status" value="1"/>
</dbReference>
<keyword evidence="3" id="KW-0119">Carbohydrate metabolism</keyword>
<dbReference type="InterPro" id="IPR000600">
    <property type="entry name" value="ROK"/>
</dbReference>
<dbReference type="InterPro" id="IPR036390">
    <property type="entry name" value="WH_DNA-bd_sf"/>
</dbReference>
<dbReference type="EMBL" id="QBKR01000002">
    <property type="protein sequence ID" value="PTX64622.1"/>
    <property type="molecule type" value="Genomic_DNA"/>
</dbReference>
<dbReference type="PANTHER" id="PTHR18964">
    <property type="entry name" value="ROK (REPRESSOR, ORF, KINASE) FAMILY"/>
    <property type="match status" value="1"/>
</dbReference>
<dbReference type="RefSeq" id="WP_108021684.1">
    <property type="nucleotide sequence ID" value="NZ_QBKR01000002.1"/>
</dbReference>
<keyword evidence="5" id="KW-0808">Transferase</keyword>
<dbReference type="SUPFAM" id="SSF46785">
    <property type="entry name" value="Winged helix' DNA-binding domain"/>
    <property type="match status" value="1"/>
</dbReference>
<evidence type="ECO:0000256" key="4">
    <source>
        <dbReference type="ARBA" id="ARBA00023125"/>
    </source>
</evidence>
<dbReference type="InterPro" id="IPR011991">
    <property type="entry name" value="ArsR-like_HTH"/>
</dbReference>
<gene>
    <name evidence="5" type="ORF">C8P63_102116</name>
</gene>
<comment type="caution">
    <text evidence="5">The sequence shown here is derived from an EMBL/GenBank/DDBJ whole genome shotgun (WGS) entry which is preliminary data.</text>
</comment>
<proteinExistence type="inferred from homology"/>
<evidence type="ECO:0000256" key="2">
    <source>
        <dbReference type="ARBA" id="ARBA00006479"/>
    </source>
</evidence>
<dbReference type="InterPro" id="IPR043129">
    <property type="entry name" value="ATPase_NBD"/>
</dbReference>
<dbReference type="CDD" id="cd00090">
    <property type="entry name" value="HTH_ARSR"/>
    <property type="match status" value="1"/>
</dbReference>
<dbReference type="OrthoDB" id="9796533at2"/>
<dbReference type="PANTHER" id="PTHR18964:SF149">
    <property type="entry name" value="BIFUNCTIONAL UDP-N-ACETYLGLUCOSAMINE 2-EPIMERASE_N-ACETYLMANNOSAMINE KINASE"/>
    <property type="match status" value="1"/>
</dbReference>
<dbReference type="GO" id="GO:0042732">
    <property type="term" value="P:D-xylose metabolic process"/>
    <property type="evidence" value="ECO:0007669"/>
    <property type="project" value="UniProtKB-KW"/>
</dbReference>
<evidence type="ECO:0000313" key="5">
    <source>
        <dbReference type="EMBL" id="PTX64622.1"/>
    </source>
</evidence>
<comment type="similarity">
    <text evidence="2">Belongs to the ROK (NagC/XylR) family.</text>
</comment>
<name>A0A2T6C8I6_9BACL</name>
<evidence type="ECO:0000256" key="1">
    <source>
        <dbReference type="ARBA" id="ARBA00002486"/>
    </source>
</evidence>